<name>E1YLX2_9BACT</name>
<sequence>MFTFSSVFASGFPGKTYYTKTNIWYEKTNDILSTNYHRGNILPIGTKVIIHSIEDRKIHFTPVGSGEMFTIINHKKTSIISTDRLFNRYFSTEEVKPGDGDYYQATEADLENIKKGVIAVGMSKKAVIMAYGYPPAHKTPRLSSDIWYYWYARLHKVNVYFKKDKVFKIETIGPAPYPGILRSDVDETGGTKKDKIKEKKLKIEENYEDEL</sequence>
<evidence type="ECO:0008006" key="2">
    <source>
        <dbReference type="Google" id="ProtNLM"/>
    </source>
</evidence>
<accession>E1YLX2</accession>
<proteinExistence type="predicted"/>
<dbReference type="EMBL" id="FR695877">
    <property type="protein sequence ID" value="CBX31105.1"/>
    <property type="molecule type" value="Genomic_DNA"/>
</dbReference>
<dbReference type="AlphaFoldDB" id="E1YLX2"/>
<gene>
    <name evidence="1" type="ORF">N47_E46170</name>
</gene>
<evidence type="ECO:0000313" key="1">
    <source>
        <dbReference type="EMBL" id="CBX31105.1"/>
    </source>
</evidence>
<organism evidence="1">
    <name type="scientific">uncultured Desulfobacterium sp</name>
    <dbReference type="NCBI Taxonomy" id="201089"/>
    <lineage>
        <taxon>Bacteria</taxon>
        <taxon>Pseudomonadati</taxon>
        <taxon>Thermodesulfobacteriota</taxon>
        <taxon>Desulfobacteria</taxon>
        <taxon>Desulfobacterales</taxon>
        <taxon>Desulfobacteriaceae</taxon>
        <taxon>Desulfobacterium</taxon>
        <taxon>environmental samples</taxon>
    </lineage>
</organism>
<reference evidence="1" key="1">
    <citation type="journal article" date="2011" name="Environ. Microbiol.">
        <title>Genomic insights into the metabolic potential of the polycyclic aromatic hydrocarbon degrading sulfate-reducing Deltaproteobacterium N47.</title>
        <authorList>
            <person name="Bergmann F."/>
            <person name="Selesi D."/>
            <person name="Weinmaier T."/>
            <person name="Tischler P."/>
            <person name="Rattei T."/>
            <person name="Meckenstock R.U."/>
        </authorList>
    </citation>
    <scope>NUCLEOTIDE SEQUENCE</scope>
</reference>
<protein>
    <recommendedName>
        <fullName evidence="2">Lipoprotein SmpA/OmlA domain-containing protein</fullName>
    </recommendedName>
</protein>